<dbReference type="EMBL" id="JARJLG010000045">
    <property type="protein sequence ID" value="KAJ7761618.1"/>
    <property type="molecule type" value="Genomic_DNA"/>
</dbReference>
<dbReference type="Proteomes" id="UP001215280">
    <property type="component" value="Unassembled WGS sequence"/>
</dbReference>
<proteinExistence type="predicted"/>
<protein>
    <submittedName>
        <fullName evidence="2">Uncharacterized protein</fullName>
    </submittedName>
</protein>
<sequence length="254" mass="25261">MADISQLAGLVTPAHPTFLFPSNIHHLPFTTLRPITTLTPIMNSLTARSALILAGVVSAYALPQGSVPVGAPAEATASAAPAPLTHSFASAPPNPDPTVPIAPGATVSSRQIFVSAPGDPAPSIYAGEPPDASARVGHGAAVSARADVPAADISVLPVIGPPGDVSARAPQDEGSFTAATEVTPGPEPTDAPTTIDTVAVPATPEPTESDAPGSGVVGRAPQDLSNSTGPGYTAPDNGTGPVYGGWAPDNETKW</sequence>
<evidence type="ECO:0000313" key="2">
    <source>
        <dbReference type="EMBL" id="KAJ7761618.1"/>
    </source>
</evidence>
<accession>A0AAD7JE93</accession>
<feature type="region of interest" description="Disordered" evidence="1">
    <location>
        <begin position="166"/>
        <end position="254"/>
    </location>
</feature>
<name>A0AAD7JE93_9AGAR</name>
<organism evidence="2 3">
    <name type="scientific">Mycena maculata</name>
    <dbReference type="NCBI Taxonomy" id="230809"/>
    <lineage>
        <taxon>Eukaryota</taxon>
        <taxon>Fungi</taxon>
        <taxon>Dikarya</taxon>
        <taxon>Basidiomycota</taxon>
        <taxon>Agaricomycotina</taxon>
        <taxon>Agaricomycetes</taxon>
        <taxon>Agaricomycetidae</taxon>
        <taxon>Agaricales</taxon>
        <taxon>Marasmiineae</taxon>
        <taxon>Mycenaceae</taxon>
        <taxon>Mycena</taxon>
    </lineage>
</organism>
<feature type="region of interest" description="Disordered" evidence="1">
    <location>
        <begin position="84"/>
        <end position="104"/>
    </location>
</feature>
<evidence type="ECO:0000313" key="3">
    <source>
        <dbReference type="Proteomes" id="UP001215280"/>
    </source>
</evidence>
<feature type="region of interest" description="Disordered" evidence="1">
    <location>
        <begin position="119"/>
        <end position="138"/>
    </location>
</feature>
<gene>
    <name evidence="2" type="ORF">DFH07DRAFT_1059853</name>
</gene>
<dbReference type="AlphaFoldDB" id="A0AAD7JE93"/>
<comment type="caution">
    <text evidence="2">The sequence shown here is derived from an EMBL/GenBank/DDBJ whole genome shotgun (WGS) entry which is preliminary data.</text>
</comment>
<reference evidence="2" key="1">
    <citation type="submission" date="2023-03" db="EMBL/GenBank/DDBJ databases">
        <title>Massive genome expansion in bonnet fungi (Mycena s.s.) driven by repeated elements and novel gene families across ecological guilds.</title>
        <authorList>
            <consortium name="Lawrence Berkeley National Laboratory"/>
            <person name="Harder C.B."/>
            <person name="Miyauchi S."/>
            <person name="Viragh M."/>
            <person name="Kuo A."/>
            <person name="Thoen E."/>
            <person name="Andreopoulos B."/>
            <person name="Lu D."/>
            <person name="Skrede I."/>
            <person name="Drula E."/>
            <person name="Henrissat B."/>
            <person name="Morin E."/>
            <person name="Kohler A."/>
            <person name="Barry K."/>
            <person name="LaButti K."/>
            <person name="Morin E."/>
            <person name="Salamov A."/>
            <person name="Lipzen A."/>
            <person name="Mereny Z."/>
            <person name="Hegedus B."/>
            <person name="Baldrian P."/>
            <person name="Stursova M."/>
            <person name="Weitz H."/>
            <person name="Taylor A."/>
            <person name="Grigoriev I.V."/>
            <person name="Nagy L.G."/>
            <person name="Martin F."/>
            <person name="Kauserud H."/>
        </authorList>
    </citation>
    <scope>NUCLEOTIDE SEQUENCE</scope>
    <source>
        <strain evidence="2">CBHHK188m</strain>
    </source>
</reference>
<evidence type="ECO:0000256" key="1">
    <source>
        <dbReference type="SAM" id="MobiDB-lite"/>
    </source>
</evidence>
<keyword evidence="3" id="KW-1185">Reference proteome</keyword>